<dbReference type="EMBL" id="CM044702">
    <property type="protein sequence ID" value="KAI5675700.1"/>
    <property type="molecule type" value="Genomic_DNA"/>
</dbReference>
<keyword evidence="2" id="KW-1185">Reference proteome</keyword>
<gene>
    <name evidence="1" type="ORF">M9H77_06650</name>
</gene>
<evidence type="ECO:0000313" key="1">
    <source>
        <dbReference type="EMBL" id="KAI5675700.1"/>
    </source>
</evidence>
<organism evidence="1 2">
    <name type="scientific">Catharanthus roseus</name>
    <name type="common">Madagascar periwinkle</name>
    <name type="synonym">Vinca rosea</name>
    <dbReference type="NCBI Taxonomy" id="4058"/>
    <lineage>
        <taxon>Eukaryota</taxon>
        <taxon>Viridiplantae</taxon>
        <taxon>Streptophyta</taxon>
        <taxon>Embryophyta</taxon>
        <taxon>Tracheophyta</taxon>
        <taxon>Spermatophyta</taxon>
        <taxon>Magnoliopsida</taxon>
        <taxon>eudicotyledons</taxon>
        <taxon>Gunneridae</taxon>
        <taxon>Pentapetalae</taxon>
        <taxon>asterids</taxon>
        <taxon>lamiids</taxon>
        <taxon>Gentianales</taxon>
        <taxon>Apocynaceae</taxon>
        <taxon>Rauvolfioideae</taxon>
        <taxon>Vinceae</taxon>
        <taxon>Catharanthinae</taxon>
        <taxon>Catharanthus</taxon>
    </lineage>
</organism>
<sequence length="105" mass="11861">MYILVMILAPDLHRGLKFVKNQVNGRVSGLHCTWLVPCTRVSSDDMDGFLTLRVDPLEERRSTLRASEWSGAQQATEVLGQEFLEQISPEGHIIERHADSLLSRS</sequence>
<evidence type="ECO:0000313" key="2">
    <source>
        <dbReference type="Proteomes" id="UP001060085"/>
    </source>
</evidence>
<proteinExistence type="predicted"/>
<reference evidence="2" key="1">
    <citation type="journal article" date="2023" name="Nat. Plants">
        <title>Single-cell RNA sequencing provides a high-resolution roadmap for understanding the multicellular compartmentation of specialized metabolism.</title>
        <authorList>
            <person name="Sun S."/>
            <person name="Shen X."/>
            <person name="Li Y."/>
            <person name="Li Y."/>
            <person name="Wang S."/>
            <person name="Li R."/>
            <person name="Zhang H."/>
            <person name="Shen G."/>
            <person name="Guo B."/>
            <person name="Wei J."/>
            <person name="Xu J."/>
            <person name="St-Pierre B."/>
            <person name="Chen S."/>
            <person name="Sun C."/>
        </authorList>
    </citation>
    <scope>NUCLEOTIDE SEQUENCE [LARGE SCALE GENOMIC DNA]</scope>
</reference>
<comment type="caution">
    <text evidence="1">The sequence shown here is derived from an EMBL/GenBank/DDBJ whole genome shotgun (WGS) entry which is preliminary data.</text>
</comment>
<dbReference type="Proteomes" id="UP001060085">
    <property type="component" value="Linkage Group LG02"/>
</dbReference>
<accession>A0ACC0BSQ0</accession>
<protein>
    <submittedName>
        <fullName evidence="1">Uncharacterized protein</fullName>
    </submittedName>
</protein>
<name>A0ACC0BSQ0_CATRO</name>